<dbReference type="OMA" id="MFNENHK"/>
<evidence type="ECO:0000256" key="3">
    <source>
        <dbReference type="ARBA" id="ARBA00012780"/>
    </source>
</evidence>
<dbReference type="GO" id="GO:0005975">
    <property type="term" value="P:carbohydrate metabolic process"/>
    <property type="evidence" value="ECO:0007669"/>
    <property type="project" value="InterPro"/>
</dbReference>
<reference evidence="7" key="1">
    <citation type="journal article" date="2014" name="Genome Biol.">
        <title>Transcriptome and methylome profiling reveals relics of genome dominance in the mesopolyploid Brassica oleracea.</title>
        <authorList>
            <person name="Parkin I.A."/>
            <person name="Koh C."/>
            <person name="Tang H."/>
            <person name="Robinson S.J."/>
            <person name="Kagale S."/>
            <person name="Clarke W.E."/>
            <person name="Town C.D."/>
            <person name="Nixon J."/>
            <person name="Krishnakumar V."/>
            <person name="Bidwell S.L."/>
            <person name="Denoeud F."/>
            <person name="Belcram H."/>
            <person name="Links M.G."/>
            <person name="Just J."/>
            <person name="Clarke C."/>
            <person name="Bender T."/>
            <person name="Huebert T."/>
            <person name="Mason A.S."/>
            <person name="Pires J.C."/>
            <person name="Barker G."/>
            <person name="Moore J."/>
            <person name="Walley P.G."/>
            <person name="Manoli S."/>
            <person name="Batley J."/>
            <person name="Edwards D."/>
            <person name="Nelson M.N."/>
            <person name="Wang X."/>
            <person name="Paterson A.H."/>
            <person name="King G."/>
            <person name="Bancroft I."/>
            <person name="Chalhoub B."/>
            <person name="Sharpe A.G."/>
        </authorList>
    </citation>
    <scope>NUCLEOTIDE SEQUENCE [LARGE SCALE GENOMIC DNA]</scope>
    <source>
        <strain evidence="7">cv. TO1000</strain>
    </source>
</reference>
<dbReference type="EnsemblPlants" id="Bo25814s010.1">
    <property type="protein sequence ID" value="Bo25814s010.1"/>
    <property type="gene ID" value="Bo25814s010"/>
</dbReference>
<accession>A0A0D3AGZ6</accession>
<dbReference type="InterPro" id="IPR044965">
    <property type="entry name" value="Glyco_hydro_17_plant"/>
</dbReference>
<evidence type="ECO:0000313" key="7">
    <source>
        <dbReference type="EnsemblPlants" id="Bo25814s010.1"/>
    </source>
</evidence>
<keyword evidence="4" id="KW-0378">Hydrolase</keyword>
<dbReference type="Gramene" id="Bo25814s010.1">
    <property type="protein sequence ID" value="Bo25814s010.1"/>
    <property type="gene ID" value="Bo25814s010"/>
</dbReference>
<dbReference type="Proteomes" id="UP000032141">
    <property type="component" value="Unassembled WGS sequence"/>
</dbReference>
<dbReference type="InterPro" id="IPR017853">
    <property type="entry name" value="GH"/>
</dbReference>
<organism evidence="7 8">
    <name type="scientific">Brassica oleracea var. oleracea</name>
    <dbReference type="NCBI Taxonomy" id="109376"/>
    <lineage>
        <taxon>Eukaryota</taxon>
        <taxon>Viridiplantae</taxon>
        <taxon>Streptophyta</taxon>
        <taxon>Embryophyta</taxon>
        <taxon>Tracheophyta</taxon>
        <taxon>Spermatophyta</taxon>
        <taxon>Magnoliopsida</taxon>
        <taxon>eudicotyledons</taxon>
        <taxon>Gunneridae</taxon>
        <taxon>Pentapetalae</taxon>
        <taxon>rosids</taxon>
        <taxon>malvids</taxon>
        <taxon>Brassicales</taxon>
        <taxon>Brassicaceae</taxon>
        <taxon>Brassiceae</taxon>
        <taxon>Brassica</taxon>
    </lineage>
</organism>
<evidence type="ECO:0000256" key="1">
    <source>
        <dbReference type="ARBA" id="ARBA00000382"/>
    </source>
</evidence>
<dbReference type="SUPFAM" id="SSF51445">
    <property type="entry name" value="(Trans)glycosidases"/>
    <property type="match status" value="1"/>
</dbReference>
<dbReference type="HOGENOM" id="CLU_024953_5_3_1"/>
<dbReference type="Pfam" id="PF00332">
    <property type="entry name" value="Glyco_hydro_17"/>
    <property type="match status" value="1"/>
</dbReference>
<name>A0A0D3AGZ6_BRAOL</name>
<dbReference type="STRING" id="109376.A0A0D3AGZ6"/>
<evidence type="ECO:0000256" key="6">
    <source>
        <dbReference type="RuleBase" id="RU004335"/>
    </source>
</evidence>
<keyword evidence="8" id="KW-1185">Reference proteome</keyword>
<dbReference type="PANTHER" id="PTHR32227">
    <property type="entry name" value="GLUCAN ENDO-1,3-BETA-GLUCOSIDASE BG1-RELATED-RELATED"/>
    <property type="match status" value="1"/>
</dbReference>
<keyword evidence="5" id="KW-0326">Glycosidase</keyword>
<evidence type="ECO:0000256" key="4">
    <source>
        <dbReference type="ARBA" id="ARBA00022801"/>
    </source>
</evidence>
<comment type="catalytic activity">
    <reaction evidence="1">
        <text>Hydrolysis of (1-&gt;3)-beta-D-glucosidic linkages in (1-&gt;3)-beta-D-glucans.</text>
        <dbReference type="EC" id="3.2.1.39"/>
    </reaction>
</comment>
<evidence type="ECO:0000313" key="8">
    <source>
        <dbReference type="Proteomes" id="UP000032141"/>
    </source>
</evidence>
<dbReference type="AlphaFoldDB" id="A0A0D3AGZ6"/>
<evidence type="ECO:0000256" key="2">
    <source>
        <dbReference type="ARBA" id="ARBA00008773"/>
    </source>
</evidence>
<reference evidence="7" key="2">
    <citation type="submission" date="2015-06" db="UniProtKB">
        <authorList>
            <consortium name="EnsemblPlants"/>
        </authorList>
    </citation>
    <scope>IDENTIFICATION</scope>
</reference>
<evidence type="ECO:0000256" key="5">
    <source>
        <dbReference type="ARBA" id="ARBA00023295"/>
    </source>
</evidence>
<comment type="similarity">
    <text evidence="2 6">Belongs to the glycosyl hydrolase 17 family.</text>
</comment>
<dbReference type="InterPro" id="IPR000490">
    <property type="entry name" value="Glyco_hydro_17"/>
</dbReference>
<proteinExistence type="inferred from homology"/>
<sequence length="68" mass="7650">MTTPNIAAAYNGNFMKRVYIGKGTPKRPNSGVDGFLFATFNENQKQPGTEQNFGLYNPVDMKPIYKLF</sequence>
<dbReference type="GO" id="GO:0042973">
    <property type="term" value="F:glucan endo-1,3-beta-D-glucosidase activity"/>
    <property type="evidence" value="ECO:0007669"/>
    <property type="project" value="UniProtKB-EC"/>
</dbReference>
<protein>
    <recommendedName>
        <fullName evidence="3">glucan endo-1,3-beta-D-glucosidase</fullName>
        <ecNumber evidence="3">3.2.1.39</ecNumber>
    </recommendedName>
</protein>
<dbReference type="EC" id="3.2.1.39" evidence="3"/>
<dbReference type="Gene3D" id="3.20.20.80">
    <property type="entry name" value="Glycosidases"/>
    <property type="match status" value="1"/>
</dbReference>